<keyword evidence="7" id="KW-0408">Iron</keyword>
<dbReference type="GO" id="GO:0046914">
    <property type="term" value="F:transition metal ion binding"/>
    <property type="evidence" value="ECO:0007669"/>
    <property type="project" value="InterPro"/>
</dbReference>
<keyword evidence="9" id="KW-0238">DNA-binding</keyword>
<dbReference type="SMART" id="SM00899">
    <property type="entry name" value="FeoA"/>
    <property type="match status" value="1"/>
</dbReference>
<keyword evidence="8" id="KW-0805">Transcription regulation</keyword>
<protein>
    <recommendedName>
        <fullName evidence="4">Diphtheria toxin repressor</fullName>
    </recommendedName>
    <alternativeName>
        <fullName evidence="14">Iron-dependent diphtheria tox regulatory element</fullName>
    </alternativeName>
    <alternativeName>
        <fullName evidence="13">Manganese transport regulator</fullName>
    </alternativeName>
    <alternativeName>
        <fullName evidence="15">Tox regulatory factor</fullName>
    </alternativeName>
</protein>
<evidence type="ECO:0000256" key="8">
    <source>
        <dbReference type="ARBA" id="ARBA00023015"/>
    </source>
</evidence>
<comment type="caution">
    <text evidence="17">The sequence shown here is derived from an EMBL/GenBank/DDBJ whole genome shotgun (WGS) entry which is preliminary data.</text>
</comment>
<dbReference type="RefSeq" id="WP_146324674.1">
    <property type="nucleotide sequence ID" value="NZ_BAABLR010000008.1"/>
</dbReference>
<dbReference type="InterPro" id="IPR022689">
    <property type="entry name" value="Iron_dep_repressor"/>
</dbReference>
<evidence type="ECO:0000256" key="7">
    <source>
        <dbReference type="ARBA" id="ARBA00023004"/>
    </source>
</evidence>
<evidence type="ECO:0000256" key="5">
    <source>
        <dbReference type="ARBA" id="ARBA00022490"/>
    </source>
</evidence>
<proteinExistence type="inferred from homology"/>
<feature type="domain" description="HTH dtxR-type" evidence="16">
    <location>
        <begin position="6"/>
        <end position="68"/>
    </location>
</feature>
<evidence type="ECO:0000313" key="17">
    <source>
        <dbReference type="EMBL" id="TWT24467.1"/>
    </source>
</evidence>
<dbReference type="InterPro" id="IPR001367">
    <property type="entry name" value="Fe_dep_repressor"/>
</dbReference>
<dbReference type="GO" id="GO:0003700">
    <property type="term" value="F:DNA-binding transcription factor activity"/>
    <property type="evidence" value="ECO:0007669"/>
    <property type="project" value="InterPro"/>
</dbReference>
<dbReference type="InterPro" id="IPR036421">
    <property type="entry name" value="Fe_dep_repressor_sf"/>
</dbReference>
<dbReference type="SMART" id="SM00529">
    <property type="entry name" value="HTH_DTXR"/>
    <property type="match status" value="1"/>
</dbReference>
<evidence type="ECO:0000256" key="2">
    <source>
        <dbReference type="ARBA" id="ARBA00007871"/>
    </source>
</evidence>
<comment type="subunit">
    <text evidence="3">Homodimer.</text>
</comment>
<dbReference type="InterPro" id="IPR007167">
    <property type="entry name" value="Fe-transptr_FeoA-like"/>
</dbReference>
<dbReference type="EMBL" id="VOHM01000017">
    <property type="protein sequence ID" value="TWT24467.1"/>
    <property type="molecule type" value="Genomic_DNA"/>
</dbReference>
<dbReference type="AlphaFoldDB" id="A0A5C5UF71"/>
<keyword evidence="11" id="KW-0804">Transcription</keyword>
<evidence type="ECO:0000259" key="16">
    <source>
        <dbReference type="PROSITE" id="PS50944"/>
    </source>
</evidence>
<dbReference type="SUPFAM" id="SSF46785">
    <property type="entry name" value="Winged helix' DNA-binding domain"/>
    <property type="match status" value="1"/>
</dbReference>
<organism evidence="17 18">
    <name type="scientific">Corynebacterium canis</name>
    <dbReference type="NCBI Taxonomy" id="679663"/>
    <lineage>
        <taxon>Bacteria</taxon>
        <taxon>Bacillati</taxon>
        <taxon>Actinomycetota</taxon>
        <taxon>Actinomycetes</taxon>
        <taxon>Mycobacteriales</taxon>
        <taxon>Corynebacteriaceae</taxon>
        <taxon>Corynebacterium</taxon>
    </lineage>
</organism>
<dbReference type="Pfam" id="PF01325">
    <property type="entry name" value="Fe_dep_repress"/>
    <property type="match status" value="1"/>
</dbReference>
<evidence type="ECO:0000256" key="6">
    <source>
        <dbReference type="ARBA" id="ARBA00022491"/>
    </source>
</evidence>
<keyword evidence="12" id="KW-0464">Manganese</keyword>
<evidence type="ECO:0000256" key="1">
    <source>
        <dbReference type="ARBA" id="ARBA00004496"/>
    </source>
</evidence>
<evidence type="ECO:0000256" key="13">
    <source>
        <dbReference type="ARBA" id="ARBA00032593"/>
    </source>
</evidence>
<gene>
    <name evidence="17" type="ORF">FRX94_08360</name>
</gene>
<dbReference type="InterPro" id="IPR036390">
    <property type="entry name" value="WH_DNA-bd_sf"/>
</dbReference>
<dbReference type="Pfam" id="PF04023">
    <property type="entry name" value="FeoA"/>
    <property type="match status" value="1"/>
</dbReference>
<dbReference type="InterPro" id="IPR038157">
    <property type="entry name" value="FeoA_core_dom"/>
</dbReference>
<keyword evidence="5" id="KW-0963">Cytoplasm</keyword>
<comment type="subcellular location">
    <subcellularLocation>
        <location evidence="1">Cytoplasm</location>
    </subcellularLocation>
</comment>
<dbReference type="InterPro" id="IPR008988">
    <property type="entry name" value="Transcriptional_repressor_C"/>
</dbReference>
<dbReference type="GO" id="GO:0046983">
    <property type="term" value="F:protein dimerization activity"/>
    <property type="evidence" value="ECO:0007669"/>
    <property type="project" value="InterPro"/>
</dbReference>
<dbReference type="GO" id="GO:0005737">
    <property type="term" value="C:cytoplasm"/>
    <property type="evidence" value="ECO:0007669"/>
    <property type="project" value="UniProtKB-SubCell"/>
</dbReference>
<evidence type="ECO:0000256" key="14">
    <source>
        <dbReference type="ARBA" id="ARBA00032618"/>
    </source>
</evidence>
<dbReference type="PANTHER" id="PTHR33238:SF11">
    <property type="entry name" value="TRANSCRIPTIONAL REGULATOR MNTR"/>
    <property type="match status" value="1"/>
</dbReference>
<keyword evidence="10" id="KW-0010">Activator</keyword>
<evidence type="ECO:0000256" key="12">
    <source>
        <dbReference type="ARBA" id="ARBA00023211"/>
    </source>
</evidence>
<dbReference type="GO" id="GO:0003677">
    <property type="term" value="F:DNA binding"/>
    <property type="evidence" value="ECO:0007669"/>
    <property type="project" value="UniProtKB-KW"/>
</dbReference>
<dbReference type="SUPFAM" id="SSF47979">
    <property type="entry name" value="Iron-dependent repressor protein, dimerization domain"/>
    <property type="match status" value="1"/>
</dbReference>
<evidence type="ECO:0000256" key="9">
    <source>
        <dbReference type="ARBA" id="ARBA00023125"/>
    </source>
</evidence>
<dbReference type="InterPro" id="IPR022687">
    <property type="entry name" value="HTH_DTXR"/>
</dbReference>
<keyword evidence="18" id="KW-1185">Reference proteome</keyword>
<dbReference type="Gene3D" id="2.30.30.90">
    <property type="match status" value="1"/>
</dbReference>
<evidence type="ECO:0000256" key="11">
    <source>
        <dbReference type="ARBA" id="ARBA00023163"/>
    </source>
</evidence>
<evidence type="ECO:0000256" key="4">
    <source>
        <dbReference type="ARBA" id="ARBA00016140"/>
    </source>
</evidence>
<dbReference type="SUPFAM" id="SSF50037">
    <property type="entry name" value="C-terminal domain of transcriptional repressors"/>
    <property type="match status" value="1"/>
</dbReference>
<evidence type="ECO:0000256" key="15">
    <source>
        <dbReference type="ARBA" id="ARBA00033329"/>
    </source>
</evidence>
<reference evidence="17 18" key="1">
    <citation type="submission" date="2019-08" db="EMBL/GenBank/DDBJ databases">
        <authorList>
            <person name="Lei W."/>
        </authorList>
    </citation>
    <scope>NUCLEOTIDE SEQUENCE [LARGE SCALE GENOMIC DNA]</scope>
    <source>
        <strain evidence="17 18">CCUG 58627</strain>
    </source>
</reference>
<name>A0A5C5UF71_9CORY</name>
<dbReference type="PANTHER" id="PTHR33238">
    <property type="entry name" value="IRON (METAL) DEPENDENT REPRESSOR, DTXR FAMILY"/>
    <property type="match status" value="1"/>
</dbReference>
<keyword evidence="6" id="KW-0678">Repressor</keyword>
<dbReference type="InterPro" id="IPR050536">
    <property type="entry name" value="DtxR_MntR_Metal-Reg"/>
</dbReference>
<dbReference type="Gene3D" id="1.10.10.10">
    <property type="entry name" value="Winged helix-like DNA-binding domain superfamily/Winged helix DNA-binding domain"/>
    <property type="match status" value="1"/>
</dbReference>
<dbReference type="Pfam" id="PF02742">
    <property type="entry name" value="Fe_dep_repr_C"/>
    <property type="match status" value="1"/>
</dbReference>
<evidence type="ECO:0000313" key="18">
    <source>
        <dbReference type="Proteomes" id="UP000320791"/>
    </source>
</evidence>
<evidence type="ECO:0000256" key="3">
    <source>
        <dbReference type="ARBA" id="ARBA00011738"/>
    </source>
</evidence>
<dbReference type="GO" id="GO:0045892">
    <property type="term" value="P:negative regulation of DNA-templated transcription"/>
    <property type="evidence" value="ECO:0007669"/>
    <property type="project" value="TreeGrafter"/>
</dbReference>
<dbReference type="PROSITE" id="PS50944">
    <property type="entry name" value="HTH_DTXR"/>
    <property type="match status" value="1"/>
</dbReference>
<dbReference type="Proteomes" id="UP000320791">
    <property type="component" value="Unassembled WGS sequence"/>
</dbReference>
<sequence>MNVSELPEKTQDYLKVVWDLCERTGQAASLGDIADQMGQKTSTTSEGIKRLTERGLLDHPKYGGISLTDEGRSLAMVMVRRHRLIETFLHSMLGYSWDEVHVEADKLEHAVSDTFVARIDALLGHPARDPHGDPIPDVDGIVETVGLRDIGHVAIGESVAVDRIHDRDPELLRYLAENGIRPGVAVTVSATPYPGMRMLTVDGKDVPLAETSLWAINVVDASSHSAGES</sequence>
<evidence type="ECO:0000256" key="10">
    <source>
        <dbReference type="ARBA" id="ARBA00023159"/>
    </source>
</evidence>
<accession>A0A5C5UF71</accession>
<dbReference type="InterPro" id="IPR036388">
    <property type="entry name" value="WH-like_DNA-bd_sf"/>
</dbReference>
<comment type="similarity">
    <text evidence="2">Belongs to the DtxR/MntR family.</text>
</comment>
<dbReference type="OrthoDB" id="9791355at2"/>